<keyword evidence="2" id="KW-1185">Reference proteome</keyword>
<dbReference type="InParanoid" id="A0A4Q1BVG6"/>
<name>A0A4Q1BVG6_TREME</name>
<gene>
    <name evidence="1" type="ORF">M231_00457</name>
</gene>
<dbReference type="PANTHER" id="PTHR15020">
    <property type="entry name" value="FLAVIN REDUCTASE-RELATED"/>
    <property type="match status" value="1"/>
</dbReference>
<sequence length="251" mass="27609">MHAAFLGASKGCGWNALQIFLQDPTNTAILLLRKPLEVKEKLGENVNRVEMIQGNGTVLEDVKKLFEGKKVDVVVTSLGGAPVMTIRGPVVDQPTICTDATITLLKVLGELDYTPRVVAVSSMGIGENHSVMPLLMRILYPLVLSKPHQDKESLEYLLSRSAKHIPTPTNLPPLLTAEKVQEIKADFLPEVTIVRPAFFTGGDAPARPEKELQVDEKACVYTVRRSEVGRLIVECMKGGWVNKMPVIGYKR</sequence>
<dbReference type="EMBL" id="SDIL01000003">
    <property type="protein sequence ID" value="RXK42100.1"/>
    <property type="molecule type" value="Genomic_DNA"/>
</dbReference>
<dbReference type="VEuPathDB" id="FungiDB:TREMEDRAFT_31795"/>
<dbReference type="PANTHER" id="PTHR15020:SF50">
    <property type="entry name" value="UPF0659 PROTEIN YMR090W"/>
    <property type="match status" value="1"/>
</dbReference>
<reference evidence="1 2" key="1">
    <citation type="submission" date="2016-06" db="EMBL/GenBank/DDBJ databases">
        <title>Evolution of pathogenesis and genome organization in the Tremellales.</title>
        <authorList>
            <person name="Cuomo C."/>
            <person name="Litvintseva A."/>
            <person name="Heitman J."/>
            <person name="Chen Y."/>
            <person name="Sun S."/>
            <person name="Springer D."/>
            <person name="Dromer F."/>
            <person name="Young S."/>
            <person name="Zeng Q."/>
            <person name="Chapman S."/>
            <person name="Gujja S."/>
            <person name="Saif S."/>
            <person name="Birren B."/>
        </authorList>
    </citation>
    <scope>NUCLEOTIDE SEQUENCE [LARGE SCALE GENOMIC DNA]</scope>
    <source>
        <strain evidence="1 2">ATCC 28783</strain>
    </source>
</reference>
<protein>
    <recommendedName>
        <fullName evidence="3">NAD(P)-binding domain-containing protein</fullName>
    </recommendedName>
</protein>
<organism evidence="1 2">
    <name type="scientific">Tremella mesenterica</name>
    <name type="common">Jelly fungus</name>
    <dbReference type="NCBI Taxonomy" id="5217"/>
    <lineage>
        <taxon>Eukaryota</taxon>
        <taxon>Fungi</taxon>
        <taxon>Dikarya</taxon>
        <taxon>Basidiomycota</taxon>
        <taxon>Agaricomycotina</taxon>
        <taxon>Tremellomycetes</taxon>
        <taxon>Tremellales</taxon>
        <taxon>Tremellaceae</taxon>
        <taxon>Tremella</taxon>
    </lineage>
</organism>
<proteinExistence type="predicted"/>
<dbReference type="OrthoDB" id="63935at2759"/>
<dbReference type="Proteomes" id="UP000289152">
    <property type="component" value="Unassembled WGS sequence"/>
</dbReference>
<dbReference type="InterPro" id="IPR036291">
    <property type="entry name" value="NAD(P)-bd_dom_sf"/>
</dbReference>
<evidence type="ECO:0008006" key="3">
    <source>
        <dbReference type="Google" id="ProtNLM"/>
    </source>
</evidence>
<dbReference type="AlphaFoldDB" id="A0A4Q1BVG6"/>
<accession>A0A4Q1BVG6</accession>
<evidence type="ECO:0000313" key="1">
    <source>
        <dbReference type="EMBL" id="RXK42100.1"/>
    </source>
</evidence>
<evidence type="ECO:0000313" key="2">
    <source>
        <dbReference type="Proteomes" id="UP000289152"/>
    </source>
</evidence>
<dbReference type="Gene3D" id="3.40.50.720">
    <property type="entry name" value="NAD(P)-binding Rossmann-like Domain"/>
    <property type="match status" value="1"/>
</dbReference>
<dbReference type="SUPFAM" id="SSF51735">
    <property type="entry name" value="NAD(P)-binding Rossmann-fold domains"/>
    <property type="match status" value="1"/>
</dbReference>
<dbReference type="STRING" id="5217.A0A4Q1BVG6"/>
<comment type="caution">
    <text evidence="1">The sequence shown here is derived from an EMBL/GenBank/DDBJ whole genome shotgun (WGS) entry which is preliminary data.</text>
</comment>